<feature type="compositionally biased region" description="Polar residues" evidence="5">
    <location>
        <begin position="1"/>
        <end position="12"/>
    </location>
</feature>
<evidence type="ECO:0000256" key="5">
    <source>
        <dbReference type="SAM" id="MobiDB-lite"/>
    </source>
</evidence>
<feature type="region of interest" description="Disordered" evidence="5">
    <location>
        <begin position="1"/>
        <end position="41"/>
    </location>
</feature>
<dbReference type="GO" id="GO:0006096">
    <property type="term" value="P:glycolytic process"/>
    <property type="evidence" value="ECO:0007669"/>
    <property type="project" value="UniProtKB-KW"/>
</dbReference>
<gene>
    <name evidence="6" type="ORF">AB2U05_11795</name>
</gene>
<dbReference type="PANTHER" id="PTHR11931">
    <property type="entry name" value="PHOSPHOGLYCERATE MUTASE"/>
    <property type="match status" value="1"/>
</dbReference>
<keyword evidence="3" id="KW-0324">Glycolysis</keyword>
<evidence type="ECO:0000256" key="2">
    <source>
        <dbReference type="ARBA" id="ARBA00012028"/>
    </source>
</evidence>
<name>A0AB39TIV1_9ACTN</name>
<dbReference type="InterPro" id="IPR029033">
    <property type="entry name" value="His_PPase_superfam"/>
</dbReference>
<sequence length="285" mass="31050">MAELGTTLNGQHQPAPHPGTQHQGTQHPGTQHPGTQGQHHLVAPHRTAAGRLPSVLIATRHGESTANVEFQLAEASGALSVPISCRDADIPLSLRGRQQAQALGRWWAGLPAADRPRSVWCSPYERTAETARIALAQAAGLGAVPVSLAVRYDERLRDRELGVLEMLPKAAIEAKHPEEAARRRKMGELYYRPPGGESWADVALRVRSLLRDLGEEEAGRPVLLVAHDCTVLMLRYALDRLSEQQLTALGPVHNCSASLWRGQDGRLRPERWNSVEHLTGDGEAG</sequence>
<keyword evidence="4" id="KW-0413">Isomerase</keyword>
<protein>
    <recommendedName>
        <fullName evidence="2">phosphoglycerate mutase (2,3-diphosphoglycerate-dependent)</fullName>
        <ecNumber evidence="2">5.4.2.11</ecNumber>
    </recommendedName>
</protein>
<dbReference type="Pfam" id="PF00300">
    <property type="entry name" value="His_Phos_1"/>
    <property type="match status" value="1"/>
</dbReference>
<dbReference type="CDD" id="cd07067">
    <property type="entry name" value="HP_PGM_like"/>
    <property type="match status" value="1"/>
</dbReference>
<dbReference type="SUPFAM" id="SSF53254">
    <property type="entry name" value="Phosphoglycerate mutase-like"/>
    <property type="match status" value="1"/>
</dbReference>
<comment type="similarity">
    <text evidence="1">Belongs to the phosphoglycerate mutase family. BPG-dependent PGAM subfamily.</text>
</comment>
<evidence type="ECO:0000256" key="4">
    <source>
        <dbReference type="ARBA" id="ARBA00023235"/>
    </source>
</evidence>
<evidence type="ECO:0000256" key="3">
    <source>
        <dbReference type="ARBA" id="ARBA00023152"/>
    </source>
</evidence>
<dbReference type="GO" id="GO:0004619">
    <property type="term" value="F:phosphoglycerate mutase activity"/>
    <property type="evidence" value="ECO:0007669"/>
    <property type="project" value="UniProtKB-EC"/>
</dbReference>
<evidence type="ECO:0000313" key="6">
    <source>
        <dbReference type="EMBL" id="XDQ79100.1"/>
    </source>
</evidence>
<dbReference type="AlphaFoldDB" id="A0AB39TIV1"/>
<dbReference type="InterPro" id="IPR013078">
    <property type="entry name" value="His_Pase_superF_clade-1"/>
</dbReference>
<dbReference type="EMBL" id="CP163445">
    <property type="protein sequence ID" value="XDQ79100.1"/>
    <property type="molecule type" value="Genomic_DNA"/>
</dbReference>
<dbReference type="Gene3D" id="3.40.50.1240">
    <property type="entry name" value="Phosphoglycerate mutase-like"/>
    <property type="match status" value="1"/>
</dbReference>
<proteinExistence type="inferred from homology"/>
<accession>A0AB39TIV1</accession>
<reference evidence="6" key="1">
    <citation type="submission" date="2024-07" db="EMBL/GenBank/DDBJ databases">
        <authorList>
            <person name="Yu S.T."/>
        </authorList>
    </citation>
    <scope>NUCLEOTIDE SEQUENCE</scope>
    <source>
        <strain evidence="6">Y1</strain>
    </source>
</reference>
<feature type="compositionally biased region" description="Low complexity" evidence="5">
    <location>
        <begin position="18"/>
        <end position="40"/>
    </location>
</feature>
<dbReference type="SMART" id="SM00855">
    <property type="entry name" value="PGAM"/>
    <property type="match status" value="1"/>
</dbReference>
<evidence type="ECO:0000256" key="1">
    <source>
        <dbReference type="ARBA" id="ARBA00006717"/>
    </source>
</evidence>
<dbReference type="RefSeq" id="WP_369183171.1">
    <property type="nucleotide sequence ID" value="NZ_CP163445.1"/>
</dbReference>
<organism evidence="6">
    <name type="scientific">Streptomyces sp. Y1</name>
    <dbReference type="NCBI Taxonomy" id="3238634"/>
    <lineage>
        <taxon>Bacteria</taxon>
        <taxon>Bacillati</taxon>
        <taxon>Actinomycetota</taxon>
        <taxon>Actinomycetes</taxon>
        <taxon>Kitasatosporales</taxon>
        <taxon>Streptomycetaceae</taxon>
        <taxon>Streptomyces</taxon>
    </lineage>
</organism>
<dbReference type="InterPro" id="IPR005952">
    <property type="entry name" value="Phosphogly_mut1"/>
</dbReference>
<dbReference type="EC" id="5.4.2.11" evidence="2"/>